<evidence type="ECO:0000256" key="7">
    <source>
        <dbReference type="SAM" id="Phobius"/>
    </source>
</evidence>
<dbReference type="PIRSF" id="PIRSF019239">
    <property type="entry name" value="MrpE"/>
    <property type="match status" value="1"/>
</dbReference>
<keyword evidence="3" id="KW-1003">Cell membrane</keyword>
<dbReference type="Pfam" id="PF01899">
    <property type="entry name" value="MNHE"/>
    <property type="match status" value="1"/>
</dbReference>
<keyword evidence="5 7" id="KW-1133">Transmembrane helix</keyword>
<reference evidence="8 9" key="1">
    <citation type="submission" date="2024-04" db="EMBL/GenBank/DDBJ databases">
        <title>Albibacterium profundi sp. nov., isolated from sediment of the Challenger Deep of Mariana Trench.</title>
        <authorList>
            <person name="Wang Y."/>
        </authorList>
    </citation>
    <scope>NUCLEOTIDE SEQUENCE [LARGE SCALE GENOMIC DNA]</scope>
    <source>
        <strain evidence="8 9">RHL897</strain>
    </source>
</reference>
<dbReference type="EMBL" id="JBBVGT010000002">
    <property type="protein sequence ID" value="MFB5945098.1"/>
    <property type="molecule type" value="Genomic_DNA"/>
</dbReference>
<dbReference type="PANTHER" id="PTHR34584">
    <property type="entry name" value="NA(+)/H(+) ANTIPORTER SUBUNIT E1"/>
    <property type="match status" value="1"/>
</dbReference>
<evidence type="ECO:0000256" key="1">
    <source>
        <dbReference type="ARBA" id="ARBA00004651"/>
    </source>
</evidence>
<keyword evidence="6 7" id="KW-0472">Membrane</keyword>
<evidence type="ECO:0000256" key="5">
    <source>
        <dbReference type="ARBA" id="ARBA00022989"/>
    </source>
</evidence>
<accession>A0ABV5CCK5</accession>
<feature type="transmembrane region" description="Helical" evidence="7">
    <location>
        <begin position="12"/>
        <end position="38"/>
    </location>
</feature>
<sequence>MLKQFLINLLLTFVWVALTGNYFLGNYAFGFFLGYFILRMTSLRKGGVGYFSRIPKIIGFALFFLYEMLKANLQVAFDVVTPRFFMKPGIVMFPMKAKTDFEITMLANCVSLTPGTLILAISDDKKAIFIHVMYLKDRNKFVEDLRNGLERKLLEVLR</sequence>
<evidence type="ECO:0000313" key="8">
    <source>
        <dbReference type="EMBL" id="MFB5945098.1"/>
    </source>
</evidence>
<protein>
    <submittedName>
        <fullName evidence="8">Na+/H+ antiporter subunit E</fullName>
    </submittedName>
</protein>
<gene>
    <name evidence="8" type="ORF">WKR92_04560</name>
</gene>
<evidence type="ECO:0000256" key="3">
    <source>
        <dbReference type="ARBA" id="ARBA00022475"/>
    </source>
</evidence>
<feature type="transmembrane region" description="Helical" evidence="7">
    <location>
        <begin position="50"/>
        <end position="69"/>
    </location>
</feature>
<dbReference type="PANTHER" id="PTHR34584:SF1">
    <property type="entry name" value="NA(+)_H(+) ANTIPORTER SUBUNIT E1"/>
    <property type="match status" value="1"/>
</dbReference>
<name>A0ABV5CCK5_9SPHI</name>
<comment type="subcellular location">
    <subcellularLocation>
        <location evidence="1">Cell membrane</location>
        <topology evidence="1">Multi-pass membrane protein</topology>
    </subcellularLocation>
</comment>
<evidence type="ECO:0000313" key="9">
    <source>
        <dbReference type="Proteomes" id="UP001580928"/>
    </source>
</evidence>
<feature type="transmembrane region" description="Helical" evidence="7">
    <location>
        <begin position="103"/>
        <end position="121"/>
    </location>
</feature>
<keyword evidence="4 7" id="KW-0812">Transmembrane</keyword>
<organism evidence="8 9">
    <name type="scientific">Albibacterium profundi</name>
    <dbReference type="NCBI Taxonomy" id="3134906"/>
    <lineage>
        <taxon>Bacteria</taxon>
        <taxon>Pseudomonadati</taxon>
        <taxon>Bacteroidota</taxon>
        <taxon>Sphingobacteriia</taxon>
        <taxon>Sphingobacteriales</taxon>
        <taxon>Sphingobacteriaceae</taxon>
        <taxon>Albibacterium</taxon>
    </lineage>
</organism>
<evidence type="ECO:0000256" key="6">
    <source>
        <dbReference type="ARBA" id="ARBA00023136"/>
    </source>
</evidence>
<evidence type="ECO:0000256" key="2">
    <source>
        <dbReference type="ARBA" id="ARBA00006228"/>
    </source>
</evidence>
<keyword evidence="9" id="KW-1185">Reference proteome</keyword>
<dbReference type="InterPro" id="IPR002758">
    <property type="entry name" value="Cation_antiport_E"/>
</dbReference>
<comment type="caution">
    <text evidence="8">The sequence shown here is derived from an EMBL/GenBank/DDBJ whole genome shotgun (WGS) entry which is preliminary data.</text>
</comment>
<dbReference type="Proteomes" id="UP001580928">
    <property type="component" value="Unassembled WGS sequence"/>
</dbReference>
<dbReference type="RefSeq" id="WP_375556648.1">
    <property type="nucleotide sequence ID" value="NZ_JBBVGT010000002.1"/>
</dbReference>
<comment type="similarity">
    <text evidence="2">Belongs to the CPA3 antiporters (TC 2.A.63) subunit E family.</text>
</comment>
<proteinExistence type="inferred from homology"/>
<evidence type="ECO:0000256" key="4">
    <source>
        <dbReference type="ARBA" id="ARBA00022692"/>
    </source>
</evidence>